<dbReference type="Proteomes" id="UP000004169">
    <property type="component" value="Unassembled WGS sequence"/>
</dbReference>
<dbReference type="eggNOG" id="ENOG5033H8J">
    <property type="taxonomic scope" value="Bacteria"/>
</dbReference>
<dbReference type="EMBL" id="CAHP01000010">
    <property type="protein sequence ID" value="CCG40122.1"/>
    <property type="molecule type" value="Genomic_DNA"/>
</dbReference>
<comment type="caution">
    <text evidence="1">The sequence shown here is derived from an EMBL/GenBank/DDBJ whole genome shotgun (WGS) entry which is preliminary data.</text>
</comment>
<keyword evidence="2" id="KW-1185">Reference proteome</keyword>
<accession>H8FP34</accession>
<sequence length="236" mass="26460">MVVSPRQSPRISANQLAQYMVSSDTARLGIIRKARDPQTPVIIRYRDARAPICAFLSDQQRKLNPLTAAEDMLQQRSDDPSESPFRKDDAKSSIEVIRAIQRMGNSLSQYEFHLPPSNQDKLYICGVEISIRADLVVYGSSRGVKQIGAAVLRMTQDDADTDAARDKRRDMGCVVATLTKLHVEKNLSGERLPVNKLCMSIDVQHGELFVAPNANTRRMNDIESVCRVISEMWDKA</sequence>
<dbReference type="AlphaFoldDB" id="H8FP34"/>
<evidence type="ECO:0000313" key="1">
    <source>
        <dbReference type="EMBL" id="CCG40122.1"/>
    </source>
</evidence>
<name>H8FP34_MAGML</name>
<organism evidence="1 2">
    <name type="scientific">Magnetospirillum molischianum DSM 120</name>
    <dbReference type="NCBI Taxonomy" id="1150626"/>
    <lineage>
        <taxon>Bacteria</taxon>
        <taxon>Pseudomonadati</taxon>
        <taxon>Pseudomonadota</taxon>
        <taxon>Alphaproteobacteria</taxon>
        <taxon>Rhodospirillales</taxon>
        <taxon>Rhodospirillaceae</taxon>
        <taxon>Magnetospirillum</taxon>
    </lineage>
</organism>
<dbReference type="STRING" id="1150626.PHAMO_180091"/>
<reference evidence="1 2" key="1">
    <citation type="journal article" date="2012" name="J. Bacteriol.">
        <title>Draft Genome Sequence of the Purple Photosynthetic Bacterium Phaeospirillum molischianum DSM120, a Particularly Versatile Bacterium.</title>
        <authorList>
            <person name="Duquesne K."/>
            <person name="Prima V."/>
            <person name="Ji B."/>
            <person name="Rouy Z."/>
            <person name="Medigue C."/>
            <person name="Talla E."/>
            <person name="Sturgis J.N."/>
        </authorList>
    </citation>
    <scope>NUCLEOTIDE SEQUENCE [LARGE SCALE GENOMIC DNA]</scope>
    <source>
        <strain evidence="2">DSM120</strain>
    </source>
</reference>
<gene>
    <name evidence="1" type="ORF">PHAMO_180091</name>
</gene>
<protein>
    <submittedName>
        <fullName evidence="1">Uncharacterized protein</fullName>
    </submittedName>
</protein>
<proteinExistence type="predicted"/>
<evidence type="ECO:0000313" key="2">
    <source>
        <dbReference type="Proteomes" id="UP000004169"/>
    </source>
</evidence>